<keyword evidence="1" id="KW-1133">Transmembrane helix</keyword>
<accession>A0A806FX65</accession>
<dbReference type="EMBL" id="CP002915">
    <property type="protein sequence ID" value="AEK30080.1"/>
    <property type="molecule type" value="Genomic_DNA"/>
</dbReference>
<sequence length="263" mass="30148">MDAHLNMTNFVCIHIVFVWNRVIEYAGRPNSGALRKGFSMVRSRTAQLIFQSFYCAFGIVGILGSFGMYDGSFDNVFYVYFTNLSNYLCIAVMFFELVQTANRKQDGYVKLSPALKFISVTAILLTFFVFNLLLANAPDRNPLENFKVTSITFHVVLPLMFVADWLLFYEHRKVKWTYPLYSTVFPLVYLAFVYMRAWLVNFDTAVPKLYPYFFIDANQQGIAGVVRWCLILLAAFIVLGYILMAVDRMMPAAKESTPIDSAD</sequence>
<gene>
    <name evidence="2" type="ORF">BALAC2494_00507</name>
</gene>
<dbReference type="AlphaFoldDB" id="A0A806FX65"/>
<dbReference type="Proteomes" id="UP000008394">
    <property type="component" value="Chromosome"/>
</dbReference>
<protein>
    <submittedName>
        <fullName evidence="2">Hypothetical membrane spanning protein</fullName>
    </submittedName>
</protein>
<dbReference type="KEGG" id="bnm:BALAC2494_00507"/>
<keyword evidence="1" id="KW-0472">Membrane</keyword>
<organism evidence="2 3">
    <name type="scientific">Bifidobacterium animalis subsp. lactis CNCM I-2494</name>
    <dbReference type="NCBI Taxonomy" id="1042403"/>
    <lineage>
        <taxon>Bacteria</taxon>
        <taxon>Bacillati</taxon>
        <taxon>Actinomycetota</taxon>
        <taxon>Actinomycetes</taxon>
        <taxon>Bifidobacteriales</taxon>
        <taxon>Bifidobacteriaceae</taxon>
        <taxon>Bifidobacterium</taxon>
    </lineage>
</organism>
<reference evidence="2 3" key="1">
    <citation type="journal article" date="2011" name="J. Bacteriol.">
        <title>Genome Sequence of the Probiotic Strain Bifidobacterium animalis subsp. lactis CNCM I-2494.</title>
        <authorList>
            <person name="Chervaux C."/>
            <person name="Grimaldi C."/>
            <person name="Bolotin A."/>
            <person name="Quinquis B."/>
            <person name="Legrain-Raspaud S."/>
            <person name="van Hylckama Vlieg J.E."/>
            <person name="Denariaz G."/>
            <person name="Smokvina T."/>
        </authorList>
    </citation>
    <scope>NUCLEOTIDE SEQUENCE [LARGE SCALE GENOMIC DNA]</scope>
    <source>
        <strain evidence="2 3">CNCM I-2494</strain>
    </source>
</reference>
<evidence type="ECO:0000313" key="3">
    <source>
        <dbReference type="Proteomes" id="UP000008394"/>
    </source>
</evidence>
<feature type="transmembrane region" description="Helical" evidence="1">
    <location>
        <begin position="221"/>
        <end position="244"/>
    </location>
</feature>
<feature type="transmembrane region" description="Helical" evidence="1">
    <location>
        <begin position="75"/>
        <end position="95"/>
    </location>
</feature>
<dbReference type="NCBIfam" id="NF038065">
    <property type="entry name" value="Pr6Pr"/>
    <property type="match status" value="1"/>
</dbReference>
<proteinExistence type="predicted"/>
<feature type="transmembrane region" description="Helical" evidence="1">
    <location>
        <begin position="180"/>
        <end position="201"/>
    </location>
</feature>
<feature type="transmembrane region" description="Helical" evidence="1">
    <location>
        <begin position="48"/>
        <end position="69"/>
    </location>
</feature>
<feature type="transmembrane region" description="Helical" evidence="1">
    <location>
        <begin position="146"/>
        <end position="168"/>
    </location>
</feature>
<keyword evidence="1" id="KW-0812">Transmembrane</keyword>
<dbReference type="InterPro" id="IPR049713">
    <property type="entry name" value="Pr6Pr-like"/>
</dbReference>
<evidence type="ECO:0000256" key="1">
    <source>
        <dbReference type="SAM" id="Phobius"/>
    </source>
</evidence>
<feature type="transmembrane region" description="Helical" evidence="1">
    <location>
        <begin position="115"/>
        <end position="134"/>
    </location>
</feature>
<evidence type="ECO:0000313" key="2">
    <source>
        <dbReference type="EMBL" id="AEK30080.1"/>
    </source>
</evidence>
<name>A0A806FX65_BIFAN</name>